<dbReference type="InterPro" id="IPR013083">
    <property type="entry name" value="Znf_RING/FYVE/PHD"/>
</dbReference>
<name>A0A8K0SCZ7_9HYPO</name>
<dbReference type="Proteomes" id="UP000813444">
    <property type="component" value="Unassembled WGS sequence"/>
</dbReference>
<evidence type="ECO:0000256" key="1">
    <source>
        <dbReference type="SAM" id="MobiDB-lite"/>
    </source>
</evidence>
<dbReference type="InterPro" id="IPR011011">
    <property type="entry name" value="Znf_FYVE_PHD"/>
</dbReference>
<feature type="compositionally biased region" description="Basic and acidic residues" evidence="1">
    <location>
        <begin position="104"/>
        <end position="114"/>
    </location>
</feature>
<dbReference type="PANTHER" id="PTHR46364">
    <property type="entry name" value="OS08G0421900 PROTEIN"/>
    <property type="match status" value="1"/>
</dbReference>
<accession>A0A8K0SCZ7</accession>
<feature type="region of interest" description="Disordered" evidence="1">
    <location>
        <begin position="144"/>
        <end position="164"/>
    </location>
</feature>
<proteinExistence type="predicted"/>
<dbReference type="OrthoDB" id="10259622at2759"/>
<evidence type="ECO:0000313" key="3">
    <source>
        <dbReference type="Proteomes" id="UP000813444"/>
    </source>
</evidence>
<evidence type="ECO:0000313" key="2">
    <source>
        <dbReference type="EMBL" id="KAH7303006.1"/>
    </source>
</evidence>
<dbReference type="AlphaFoldDB" id="A0A8K0SCZ7"/>
<sequence>VDVINAISVTQPANVNNWIETDDDEVQDALYWRQAFDCRNLQLSSVELICKCETPANPDKILIGCTSSTCGKWLHYECLLDDLLLRVYEQLGTTKPHITQQPLLKEEKDDEKGTRPLSPTETGGEDAQPTIDVRGAEASKNALVKQADGGTPRTAQTPTPGPVATLVETPTKPVVEKKRRKKKNSDYKPYQGLFEASLKMNDGPTIWEIKDLRENVSGGEKTWTEQVRCLVCSKTIE</sequence>
<organism evidence="2 3">
    <name type="scientific">Stachybotrys elegans</name>
    <dbReference type="NCBI Taxonomy" id="80388"/>
    <lineage>
        <taxon>Eukaryota</taxon>
        <taxon>Fungi</taxon>
        <taxon>Dikarya</taxon>
        <taxon>Ascomycota</taxon>
        <taxon>Pezizomycotina</taxon>
        <taxon>Sordariomycetes</taxon>
        <taxon>Hypocreomycetidae</taxon>
        <taxon>Hypocreales</taxon>
        <taxon>Stachybotryaceae</taxon>
        <taxon>Stachybotrys</taxon>
    </lineage>
</organism>
<protein>
    <submittedName>
        <fullName evidence="2">Uncharacterized protein</fullName>
    </submittedName>
</protein>
<dbReference type="SUPFAM" id="SSF57903">
    <property type="entry name" value="FYVE/PHD zinc finger"/>
    <property type="match status" value="1"/>
</dbReference>
<reference evidence="2" key="1">
    <citation type="journal article" date="2021" name="Nat. Commun.">
        <title>Genetic determinants of endophytism in the Arabidopsis root mycobiome.</title>
        <authorList>
            <person name="Mesny F."/>
            <person name="Miyauchi S."/>
            <person name="Thiergart T."/>
            <person name="Pickel B."/>
            <person name="Atanasova L."/>
            <person name="Karlsson M."/>
            <person name="Huettel B."/>
            <person name="Barry K.W."/>
            <person name="Haridas S."/>
            <person name="Chen C."/>
            <person name="Bauer D."/>
            <person name="Andreopoulos W."/>
            <person name="Pangilinan J."/>
            <person name="LaButti K."/>
            <person name="Riley R."/>
            <person name="Lipzen A."/>
            <person name="Clum A."/>
            <person name="Drula E."/>
            <person name="Henrissat B."/>
            <person name="Kohler A."/>
            <person name="Grigoriev I.V."/>
            <person name="Martin F.M."/>
            <person name="Hacquard S."/>
        </authorList>
    </citation>
    <scope>NUCLEOTIDE SEQUENCE</scope>
    <source>
        <strain evidence="2">MPI-CAGE-CH-0235</strain>
    </source>
</reference>
<feature type="region of interest" description="Disordered" evidence="1">
    <location>
        <begin position="98"/>
        <end position="131"/>
    </location>
</feature>
<keyword evidence="3" id="KW-1185">Reference proteome</keyword>
<comment type="caution">
    <text evidence="2">The sequence shown here is derived from an EMBL/GenBank/DDBJ whole genome shotgun (WGS) entry which is preliminary data.</text>
</comment>
<feature type="non-terminal residue" evidence="2">
    <location>
        <position position="1"/>
    </location>
</feature>
<gene>
    <name evidence="2" type="ORF">B0I35DRAFT_365619</name>
</gene>
<dbReference type="EMBL" id="JAGPNK010000042">
    <property type="protein sequence ID" value="KAH7303006.1"/>
    <property type="molecule type" value="Genomic_DNA"/>
</dbReference>
<dbReference type="Gene3D" id="3.30.40.10">
    <property type="entry name" value="Zinc/RING finger domain, C3HC4 (zinc finger)"/>
    <property type="match status" value="1"/>
</dbReference>